<dbReference type="Pfam" id="PF04093">
    <property type="entry name" value="MreD"/>
    <property type="match status" value="1"/>
</dbReference>
<feature type="transmembrane region" description="Helical" evidence="8">
    <location>
        <begin position="45"/>
        <end position="72"/>
    </location>
</feature>
<dbReference type="Proteomes" id="UP001501237">
    <property type="component" value="Unassembled WGS sequence"/>
</dbReference>
<keyword evidence="7 8" id="KW-0472">Membrane</keyword>
<evidence type="ECO:0000256" key="8">
    <source>
        <dbReference type="SAM" id="Phobius"/>
    </source>
</evidence>
<dbReference type="NCBIfam" id="TIGR03426">
    <property type="entry name" value="shape_MreD"/>
    <property type="match status" value="1"/>
</dbReference>
<sequence>MTVLNAVEEAQGGKLRAFLVVLAAIVVQVAVANRLPLPGNVTPDLVLLTVVALALFNGEMVGMVAGFCAGLATDIVPPADHALGMYALVYTLVGYACGLVSDEMERSQSLPFVAVAIGALLGNLAYAIVGMMLGDPRAAWSVVSRMLPLMVLYDLLASPFVVWAVLRLSRRTERTNTRGGLSVPGYASLGRQNR</sequence>
<comment type="subcellular location">
    <subcellularLocation>
        <location evidence="1">Cell membrane</location>
        <topology evidence="1">Multi-pass membrane protein</topology>
    </subcellularLocation>
</comment>
<organism evidence="9 10">
    <name type="scientific">Actinocorallia longicatena</name>
    <dbReference type="NCBI Taxonomy" id="111803"/>
    <lineage>
        <taxon>Bacteria</taxon>
        <taxon>Bacillati</taxon>
        <taxon>Actinomycetota</taxon>
        <taxon>Actinomycetes</taxon>
        <taxon>Streptosporangiales</taxon>
        <taxon>Thermomonosporaceae</taxon>
        <taxon>Actinocorallia</taxon>
    </lineage>
</organism>
<comment type="caution">
    <text evidence="9">The sequence shown here is derived from an EMBL/GenBank/DDBJ whole genome shotgun (WGS) entry which is preliminary data.</text>
</comment>
<feature type="transmembrane region" description="Helical" evidence="8">
    <location>
        <begin position="84"/>
        <end position="100"/>
    </location>
</feature>
<evidence type="ECO:0000256" key="4">
    <source>
        <dbReference type="ARBA" id="ARBA00022692"/>
    </source>
</evidence>
<evidence type="ECO:0000313" key="10">
    <source>
        <dbReference type="Proteomes" id="UP001501237"/>
    </source>
</evidence>
<evidence type="ECO:0000256" key="7">
    <source>
        <dbReference type="ARBA" id="ARBA00023136"/>
    </source>
</evidence>
<reference evidence="10" key="1">
    <citation type="journal article" date="2019" name="Int. J. Syst. Evol. Microbiol.">
        <title>The Global Catalogue of Microorganisms (GCM) 10K type strain sequencing project: providing services to taxonomists for standard genome sequencing and annotation.</title>
        <authorList>
            <consortium name="The Broad Institute Genomics Platform"/>
            <consortium name="The Broad Institute Genome Sequencing Center for Infectious Disease"/>
            <person name="Wu L."/>
            <person name="Ma J."/>
        </authorList>
    </citation>
    <scope>NUCLEOTIDE SEQUENCE [LARGE SCALE GENOMIC DNA]</scope>
    <source>
        <strain evidence="10">JCM 9377</strain>
    </source>
</reference>
<keyword evidence="4 8" id="KW-0812">Transmembrane</keyword>
<dbReference type="InterPro" id="IPR007227">
    <property type="entry name" value="Cell_shape_determining_MreD"/>
</dbReference>
<name>A0ABP6QGM5_9ACTN</name>
<evidence type="ECO:0000313" key="9">
    <source>
        <dbReference type="EMBL" id="GAA3229125.1"/>
    </source>
</evidence>
<evidence type="ECO:0000256" key="1">
    <source>
        <dbReference type="ARBA" id="ARBA00004651"/>
    </source>
</evidence>
<proteinExistence type="inferred from homology"/>
<keyword evidence="6 8" id="KW-1133">Transmembrane helix</keyword>
<keyword evidence="10" id="KW-1185">Reference proteome</keyword>
<accession>A0ABP6QGM5</accession>
<comment type="similarity">
    <text evidence="2">Belongs to the MreD family.</text>
</comment>
<feature type="transmembrane region" description="Helical" evidence="8">
    <location>
        <begin position="146"/>
        <end position="166"/>
    </location>
</feature>
<dbReference type="Gene3D" id="1.10.1760.20">
    <property type="match status" value="1"/>
</dbReference>
<protein>
    <recommendedName>
        <fullName evidence="11">Rod shape-determining protein MreD</fullName>
    </recommendedName>
</protein>
<evidence type="ECO:0008006" key="11">
    <source>
        <dbReference type="Google" id="ProtNLM"/>
    </source>
</evidence>
<dbReference type="EMBL" id="BAAAUV010000019">
    <property type="protein sequence ID" value="GAA3229125.1"/>
    <property type="molecule type" value="Genomic_DNA"/>
</dbReference>
<keyword evidence="3" id="KW-1003">Cell membrane</keyword>
<evidence type="ECO:0000256" key="5">
    <source>
        <dbReference type="ARBA" id="ARBA00022960"/>
    </source>
</evidence>
<evidence type="ECO:0000256" key="2">
    <source>
        <dbReference type="ARBA" id="ARBA00007776"/>
    </source>
</evidence>
<evidence type="ECO:0000256" key="3">
    <source>
        <dbReference type="ARBA" id="ARBA00022475"/>
    </source>
</evidence>
<evidence type="ECO:0000256" key="6">
    <source>
        <dbReference type="ARBA" id="ARBA00022989"/>
    </source>
</evidence>
<feature type="transmembrane region" description="Helical" evidence="8">
    <location>
        <begin position="112"/>
        <end position="134"/>
    </location>
</feature>
<keyword evidence="5" id="KW-0133">Cell shape</keyword>
<gene>
    <name evidence="9" type="ORF">GCM10010468_58840</name>
</gene>
<feature type="transmembrane region" description="Helical" evidence="8">
    <location>
        <begin position="15"/>
        <end position="33"/>
    </location>
</feature>